<feature type="region of interest" description="Disordered" evidence="17">
    <location>
        <begin position="4057"/>
        <end position="4104"/>
    </location>
</feature>
<feature type="domain" description="PAC" evidence="21">
    <location>
        <begin position="3122"/>
        <end position="3174"/>
    </location>
</feature>
<feature type="domain" description="PAC" evidence="21">
    <location>
        <begin position="602"/>
        <end position="654"/>
    </location>
</feature>
<feature type="domain" description="PAC" evidence="21">
    <location>
        <begin position="2042"/>
        <end position="2094"/>
    </location>
</feature>
<feature type="domain" description="PAC" evidence="21">
    <location>
        <begin position="2522"/>
        <end position="2574"/>
    </location>
</feature>
<dbReference type="GO" id="GO:0006355">
    <property type="term" value="P:regulation of DNA-templated transcription"/>
    <property type="evidence" value="ECO:0007669"/>
    <property type="project" value="InterPro"/>
</dbReference>
<feature type="domain" description="PAC" evidence="21">
    <location>
        <begin position="1442"/>
        <end position="1494"/>
    </location>
</feature>
<feature type="domain" description="PAS" evidence="20">
    <location>
        <begin position="2928"/>
        <end position="2999"/>
    </location>
</feature>
<feature type="domain" description="PAC" evidence="21">
    <location>
        <begin position="1922"/>
        <end position="1974"/>
    </location>
</feature>
<dbReference type="NCBIfam" id="TIGR00229">
    <property type="entry name" value="sensory_box"/>
    <property type="match status" value="29"/>
</dbReference>
<evidence type="ECO:0000256" key="9">
    <source>
        <dbReference type="ARBA" id="ARBA00022692"/>
    </source>
</evidence>
<feature type="domain" description="PAS" evidence="20">
    <location>
        <begin position="2688"/>
        <end position="2759"/>
    </location>
</feature>
<feature type="domain" description="PAC" evidence="21">
    <location>
        <begin position="1322"/>
        <end position="1374"/>
    </location>
</feature>
<feature type="domain" description="PAC" evidence="21">
    <location>
        <begin position="363"/>
        <end position="415"/>
    </location>
</feature>
<evidence type="ECO:0000259" key="18">
    <source>
        <dbReference type="PROSITE" id="PS50109"/>
    </source>
</evidence>
<dbReference type="SMART" id="SM00448">
    <property type="entry name" value="REC"/>
    <property type="match status" value="1"/>
</dbReference>
<feature type="domain" description="Histidine kinase" evidence="18">
    <location>
        <begin position="3538"/>
        <end position="3762"/>
    </location>
</feature>
<dbReference type="FunFam" id="3.30.450.20:FF:000011">
    <property type="entry name" value="Hybrid signal transduction histidine kinase"/>
    <property type="match status" value="26"/>
</dbReference>
<dbReference type="InterPro" id="IPR008207">
    <property type="entry name" value="Sig_transdc_His_kin_Hpt_dom"/>
</dbReference>
<proteinExistence type="predicted"/>
<keyword evidence="11" id="KW-0547">Nucleotide-binding</keyword>
<dbReference type="PROSITE" id="PS50113">
    <property type="entry name" value="PAC"/>
    <property type="match status" value="29"/>
</dbReference>
<evidence type="ECO:0000256" key="12">
    <source>
        <dbReference type="ARBA" id="ARBA00022989"/>
    </source>
</evidence>
<dbReference type="InterPro" id="IPR001789">
    <property type="entry name" value="Sig_transdc_resp-reg_receiver"/>
</dbReference>
<feature type="domain" description="PAC" evidence="21">
    <location>
        <begin position="243"/>
        <end position="295"/>
    </location>
</feature>
<feature type="domain" description="PAS" evidence="20">
    <location>
        <begin position="170"/>
        <end position="240"/>
    </location>
</feature>
<feature type="domain" description="PAC" evidence="21">
    <location>
        <begin position="1082"/>
        <end position="1134"/>
    </location>
</feature>
<feature type="domain" description="PAS" evidence="20">
    <location>
        <begin position="2448"/>
        <end position="2519"/>
    </location>
</feature>
<comment type="subunit">
    <text evidence="3">Homodimer.</text>
</comment>
<feature type="domain" description="PAC" evidence="21">
    <location>
        <begin position="3482"/>
        <end position="3534"/>
    </location>
</feature>
<dbReference type="SUPFAM" id="SSF55874">
    <property type="entry name" value="ATPase domain of HSP90 chaperone/DNA topoisomerase II/histidine kinase"/>
    <property type="match status" value="1"/>
</dbReference>
<dbReference type="SUPFAM" id="SSF47384">
    <property type="entry name" value="Homodimeric domain of signal transducing histidine kinase"/>
    <property type="match status" value="1"/>
</dbReference>
<dbReference type="PANTHER" id="PTHR43047:SF72">
    <property type="entry name" value="OSMOSENSING HISTIDINE PROTEIN KINASE SLN1"/>
    <property type="match status" value="1"/>
</dbReference>
<comment type="caution">
    <text evidence="23">The sequence shown here is derived from an EMBL/GenBank/DDBJ whole genome shotgun (WGS) entry which is preliminary data.</text>
</comment>
<feature type="domain" description="PAS" evidence="20">
    <location>
        <begin position="768"/>
        <end position="839"/>
    </location>
</feature>
<evidence type="ECO:0000256" key="6">
    <source>
        <dbReference type="ARBA" id="ARBA00022519"/>
    </source>
</evidence>
<dbReference type="CDD" id="cd00130">
    <property type="entry name" value="PAS"/>
    <property type="match status" value="29"/>
</dbReference>
<feature type="domain" description="PAC" evidence="21">
    <location>
        <begin position="1562"/>
        <end position="1614"/>
    </location>
</feature>
<evidence type="ECO:0000259" key="22">
    <source>
        <dbReference type="PROSITE" id="PS50894"/>
    </source>
</evidence>
<evidence type="ECO:0000256" key="16">
    <source>
        <dbReference type="PROSITE-ProRule" id="PRU00169"/>
    </source>
</evidence>
<dbReference type="CDD" id="cd16922">
    <property type="entry name" value="HATPase_EvgS-ArcB-TorS-like"/>
    <property type="match status" value="1"/>
</dbReference>
<keyword evidence="13" id="KW-0472">Membrane</keyword>
<keyword evidence="10" id="KW-0418">Kinase</keyword>
<dbReference type="InterPro" id="IPR036890">
    <property type="entry name" value="HATPase_C_sf"/>
</dbReference>
<dbReference type="InterPro" id="IPR005467">
    <property type="entry name" value="His_kinase_dom"/>
</dbReference>
<keyword evidence="9" id="KW-0812">Transmembrane</keyword>
<dbReference type="InterPro" id="IPR000700">
    <property type="entry name" value="PAS-assoc_C"/>
</dbReference>
<dbReference type="SMART" id="SM00091">
    <property type="entry name" value="PAS"/>
    <property type="match status" value="29"/>
</dbReference>
<dbReference type="Gene3D" id="3.30.565.10">
    <property type="entry name" value="Histidine kinase-like ATPase, C-terminal domain"/>
    <property type="match status" value="1"/>
</dbReference>
<evidence type="ECO:0000256" key="3">
    <source>
        <dbReference type="ARBA" id="ARBA00011738"/>
    </source>
</evidence>
<feature type="domain" description="PAS" evidence="20">
    <location>
        <begin position="1728"/>
        <end position="1799"/>
    </location>
</feature>
<feature type="domain" description="PAC" evidence="21">
    <location>
        <begin position="842"/>
        <end position="894"/>
    </location>
</feature>
<evidence type="ECO:0000256" key="13">
    <source>
        <dbReference type="ARBA" id="ARBA00023136"/>
    </source>
</evidence>
<evidence type="ECO:0000256" key="2">
    <source>
        <dbReference type="ARBA" id="ARBA00004429"/>
    </source>
</evidence>
<evidence type="ECO:0000259" key="21">
    <source>
        <dbReference type="PROSITE" id="PS50113"/>
    </source>
</evidence>
<dbReference type="EMBL" id="SHOA02000014">
    <property type="protein sequence ID" value="TDH67282.1"/>
    <property type="molecule type" value="Genomic_DNA"/>
</dbReference>
<dbReference type="Gene3D" id="1.10.287.130">
    <property type="match status" value="1"/>
</dbReference>
<dbReference type="Pfam" id="PF00512">
    <property type="entry name" value="HisKA"/>
    <property type="match status" value="1"/>
</dbReference>
<dbReference type="PROSITE" id="PS50894">
    <property type="entry name" value="HPT"/>
    <property type="match status" value="1"/>
</dbReference>
<feature type="domain" description="PAS" evidence="20">
    <location>
        <begin position="2808"/>
        <end position="2879"/>
    </location>
</feature>
<dbReference type="KEGG" id="blac:94346884"/>
<dbReference type="Pfam" id="PF01627">
    <property type="entry name" value="Hpt"/>
    <property type="match status" value="1"/>
</dbReference>
<dbReference type="PRINTS" id="PR01033">
    <property type="entry name" value="PHYTOCHROME"/>
</dbReference>
<dbReference type="InterPro" id="IPR013656">
    <property type="entry name" value="PAS_4"/>
</dbReference>
<feature type="domain" description="PAS" evidence="20">
    <location>
        <begin position="3408"/>
        <end position="3476"/>
    </location>
</feature>
<feature type="domain" description="PAS" evidence="20">
    <location>
        <begin position="648"/>
        <end position="719"/>
    </location>
</feature>
<dbReference type="FunFam" id="3.30.565.10:FF:000010">
    <property type="entry name" value="Sensor histidine kinase RcsC"/>
    <property type="match status" value="1"/>
</dbReference>
<dbReference type="Gene3D" id="3.40.50.2300">
    <property type="match status" value="1"/>
</dbReference>
<dbReference type="CDD" id="cd17546">
    <property type="entry name" value="REC_hyHK_CKI1_RcsC-like"/>
    <property type="match status" value="1"/>
</dbReference>
<gene>
    <name evidence="23" type="ORF">CCR75_003116</name>
</gene>
<evidence type="ECO:0000313" key="23">
    <source>
        <dbReference type="EMBL" id="TDH67282.1"/>
    </source>
</evidence>
<comment type="subcellular location">
    <subcellularLocation>
        <location evidence="2">Cell inner membrane</location>
        <topology evidence="2">Multi-pass membrane protein</topology>
    </subcellularLocation>
</comment>
<feature type="domain" description="PAS" evidence="20">
    <location>
        <begin position="1128"/>
        <end position="1199"/>
    </location>
</feature>
<evidence type="ECO:0000259" key="19">
    <source>
        <dbReference type="PROSITE" id="PS50110"/>
    </source>
</evidence>
<keyword evidence="7 16" id="KW-0597">Phosphoprotein</keyword>
<feature type="domain" description="PAC" evidence="21">
    <location>
        <begin position="482"/>
        <end position="534"/>
    </location>
</feature>
<dbReference type="Proteomes" id="UP000294530">
    <property type="component" value="Unassembled WGS sequence"/>
</dbReference>
<dbReference type="GO" id="GO:0009927">
    <property type="term" value="F:histidine phosphotransfer kinase activity"/>
    <property type="evidence" value="ECO:0007669"/>
    <property type="project" value="TreeGrafter"/>
</dbReference>
<feature type="domain" description="PAS" evidence="20">
    <location>
        <begin position="888"/>
        <end position="959"/>
    </location>
</feature>
<keyword evidence="14" id="KW-0675">Receptor</keyword>
<feature type="domain" description="PAS" evidence="20">
    <location>
        <begin position="3048"/>
        <end position="3119"/>
    </location>
</feature>
<comment type="catalytic activity">
    <reaction evidence="1">
        <text>ATP + protein L-histidine = ADP + protein N-phospho-L-histidine.</text>
        <dbReference type="EC" id="2.7.13.3"/>
    </reaction>
</comment>
<feature type="domain" description="PAS" evidence="20">
    <location>
        <begin position="2328"/>
        <end position="2399"/>
    </location>
</feature>
<dbReference type="Pfam" id="PF00989">
    <property type="entry name" value="PAS"/>
    <property type="match status" value="27"/>
</dbReference>
<dbReference type="PROSITE" id="PS50109">
    <property type="entry name" value="HIS_KIN"/>
    <property type="match status" value="1"/>
</dbReference>
<feature type="domain" description="PAC" evidence="21">
    <location>
        <begin position="1202"/>
        <end position="1254"/>
    </location>
</feature>
<feature type="domain" description="PAC" evidence="21">
    <location>
        <begin position="3242"/>
        <end position="3294"/>
    </location>
</feature>
<dbReference type="FunFam" id="3.30.450.20:FF:000077">
    <property type="entry name" value="Hybrid signal transduction histidine kinase"/>
    <property type="match status" value="1"/>
</dbReference>
<dbReference type="RefSeq" id="XP_067816781.1">
    <property type="nucleotide sequence ID" value="XM_067961213.1"/>
</dbReference>
<feature type="domain" description="PAS" evidence="20">
    <location>
        <begin position="409"/>
        <end position="479"/>
    </location>
</feature>
<dbReference type="Gene3D" id="3.30.450.20">
    <property type="entry name" value="PAS domain"/>
    <property type="match status" value="29"/>
</dbReference>
<dbReference type="SMART" id="SM00387">
    <property type="entry name" value="HATPase_c"/>
    <property type="match status" value="1"/>
</dbReference>
<feature type="domain" description="PAC" evidence="21">
    <location>
        <begin position="1802"/>
        <end position="1854"/>
    </location>
</feature>
<keyword evidence="11" id="KW-0067">ATP-binding</keyword>
<feature type="domain" description="Response regulatory" evidence="19">
    <location>
        <begin position="3812"/>
        <end position="3933"/>
    </location>
</feature>
<name>A0A976FIB6_BRELC</name>
<keyword evidence="12" id="KW-1133">Transmembrane helix</keyword>
<evidence type="ECO:0000313" key="24">
    <source>
        <dbReference type="Proteomes" id="UP000294530"/>
    </source>
</evidence>
<dbReference type="GeneID" id="94346884"/>
<feature type="domain" description="PAC" evidence="21">
    <location>
        <begin position="962"/>
        <end position="1014"/>
    </location>
</feature>
<keyword evidence="8" id="KW-0808">Transferase</keyword>
<keyword evidence="5" id="KW-1003">Cell membrane</keyword>
<feature type="domain" description="PAC" evidence="21">
    <location>
        <begin position="2762"/>
        <end position="2814"/>
    </location>
</feature>
<evidence type="ECO:0000256" key="11">
    <source>
        <dbReference type="ARBA" id="ARBA00022840"/>
    </source>
</evidence>
<dbReference type="FunFam" id="3.30.450.20:FF:000345">
    <property type="entry name" value="Uncharacterized protein"/>
    <property type="match status" value="1"/>
</dbReference>
<feature type="domain" description="PAS" evidence="20">
    <location>
        <begin position="2208"/>
        <end position="2279"/>
    </location>
</feature>
<feature type="compositionally biased region" description="Polar residues" evidence="17">
    <location>
        <begin position="4057"/>
        <end position="4074"/>
    </location>
</feature>
<feature type="domain" description="PAS" evidence="20">
    <location>
        <begin position="1488"/>
        <end position="1559"/>
    </location>
</feature>
<dbReference type="PROSITE" id="PS50112">
    <property type="entry name" value="PAS"/>
    <property type="match status" value="29"/>
</dbReference>
<feature type="region of interest" description="Disordered" evidence="17">
    <location>
        <begin position="4165"/>
        <end position="4197"/>
    </location>
</feature>
<dbReference type="Pfam" id="PF00072">
    <property type="entry name" value="Response_reg"/>
    <property type="match status" value="1"/>
</dbReference>
<feature type="domain" description="PAS" evidence="20">
    <location>
        <begin position="1968"/>
        <end position="2039"/>
    </location>
</feature>
<feature type="domain" description="PAC" evidence="21">
    <location>
        <begin position="2162"/>
        <end position="2214"/>
    </location>
</feature>
<feature type="domain" description="PAC" evidence="21">
    <location>
        <begin position="3362"/>
        <end position="3414"/>
    </location>
</feature>
<dbReference type="InterPro" id="IPR001294">
    <property type="entry name" value="Phytochrome"/>
</dbReference>
<feature type="domain" description="PAC" evidence="21">
    <location>
        <begin position="124"/>
        <end position="176"/>
    </location>
</feature>
<reference evidence="23 24" key="1">
    <citation type="journal article" date="2021" name="Genome Biol.">
        <title>AFLAP: assembly-free linkage analysis pipeline using k-mers from genome sequencing data.</title>
        <authorList>
            <person name="Fletcher K."/>
            <person name="Zhang L."/>
            <person name="Gil J."/>
            <person name="Han R."/>
            <person name="Cavanaugh K."/>
            <person name="Michelmore R."/>
        </authorList>
    </citation>
    <scope>NUCLEOTIDE SEQUENCE [LARGE SCALE GENOMIC DNA]</scope>
    <source>
        <strain evidence="23 24">SF5</strain>
    </source>
</reference>
<dbReference type="InterPro" id="IPR003661">
    <property type="entry name" value="HisK_dim/P_dom"/>
</dbReference>
<feature type="domain" description="PAS" evidence="20">
    <location>
        <begin position="289"/>
        <end position="360"/>
    </location>
</feature>
<organism evidence="23 24">
    <name type="scientific">Bremia lactucae</name>
    <name type="common">Lettuce downy mildew</name>
    <dbReference type="NCBI Taxonomy" id="4779"/>
    <lineage>
        <taxon>Eukaryota</taxon>
        <taxon>Sar</taxon>
        <taxon>Stramenopiles</taxon>
        <taxon>Oomycota</taxon>
        <taxon>Peronosporomycetes</taxon>
        <taxon>Peronosporales</taxon>
        <taxon>Peronosporaceae</taxon>
        <taxon>Bremia</taxon>
    </lineage>
</organism>
<dbReference type="InterPro" id="IPR000014">
    <property type="entry name" value="PAS"/>
</dbReference>
<dbReference type="InterPro" id="IPR013767">
    <property type="entry name" value="PAS_fold"/>
</dbReference>
<dbReference type="OrthoDB" id="101467at2759"/>
<feature type="domain" description="PAC" evidence="21">
    <location>
        <begin position="2642"/>
        <end position="2694"/>
    </location>
</feature>
<feature type="domain" description="PAC" evidence="21">
    <location>
        <begin position="1682"/>
        <end position="1734"/>
    </location>
</feature>
<evidence type="ECO:0000259" key="20">
    <source>
        <dbReference type="PROSITE" id="PS50112"/>
    </source>
</evidence>
<dbReference type="GO" id="GO:0005886">
    <property type="term" value="C:plasma membrane"/>
    <property type="evidence" value="ECO:0007669"/>
    <property type="project" value="UniProtKB-SubCell"/>
</dbReference>
<feature type="region of interest" description="Disordered" evidence="17">
    <location>
        <begin position="3969"/>
        <end position="3992"/>
    </location>
</feature>
<feature type="domain" description="PAC" evidence="21">
    <location>
        <begin position="3002"/>
        <end position="3054"/>
    </location>
</feature>
<evidence type="ECO:0000256" key="7">
    <source>
        <dbReference type="ARBA" id="ARBA00022553"/>
    </source>
</evidence>
<dbReference type="InterPro" id="IPR035965">
    <property type="entry name" value="PAS-like_dom_sf"/>
</dbReference>
<dbReference type="InterPro" id="IPR036097">
    <property type="entry name" value="HisK_dim/P_sf"/>
</dbReference>
<dbReference type="Gene3D" id="1.20.120.160">
    <property type="entry name" value="HPT domain"/>
    <property type="match status" value="1"/>
</dbReference>
<feature type="domain" description="PAS" evidence="20">
    <location>
        <begin position="3288"/>
        <end position="3359"/>
    </location>
</feature>
<dbReference type="InterPro" id="IPR003594">
    <property type="entry name" value="HATPase_dom"/>
</dbReference>
<dbReference type="CDD" id="cd00082">
    <property type="entry name" value="HisKA"/>
    <property type="match status" value="1"/>
</dbReference>
<feature type="domain" description="PAS" evidence="20">
    <location>
        <begin position="3168"/>
        <end position="3239"/>
    </location>
</feature>
<keyword evidence="6" id="KW-0997">Cell inner membrane</keyword>
<feature type="domain" description="PAC" evidence="21">
    <location>
        <begin position="2402"/>
        <end position="2454"/>
    </location>
</feature>
<feature type="domain" description="PAC" evidence="21">
    <location>
        <begin position="722"/>
        <end position="774"/>
    </location>
</feature>
<dbReference type="SMART" id="SM00086">
    <property type="entry name" value="PAC"/>
    <property type="match status" value="29"/>
</dbReference>
<dbReference type="GO" id="GO:0009584">
    <property type="term" value="P:detection of visible light"/>
    <property type="evidence" value="ECO:0007669"/>
    <property type="project" value="InterPro"/>
</dbReference>
<evidence type="ECO:0000256" key="10">
    <source>
        <dbReference type="ARBA" id="ARBA00022777"/>
    </source>
</evidence>
<evidence type="ECO:0000256" key="5">
    <source>
        <dbReference type="ARBA" id="ARBA00022475"/>
    </source>
</evidence>
<dbReference type="Pfam" id="PF02518">
    <property type="entry name" value="HATPase_c"/>
    <property type="match status" value="1"/>
</dbReference>
<feature type="compositionally biased region" description="Polar residues" evidence="17">
    <location>
        <begin position="3969"/>
        <end position="3987"/>
    </location>
</feature>
<dbReference type="SUPFAM" id="SSF55785">
    <property type="entry name" value="PYP-like sensor domain (PAS domain)"/>
    <property type="match status" value="29"/>
</dbReference>
<dbReference type="InterPro" id="IPR036641">
    <property type="entry name" value="HPT_dom_sf"/>
</dbReference>
<keyword evidence="24" id="KW-1185">Reference proteome</keyword>
<dbReference type="FunFam" id="3.40.50.2300:FF:001031">
    <property type="match status" value="1"/>
</dbReference>
<dbReference type="PANTHER" id="PTHR43047">
    <property type="entry name" value="TWO-COMPONENT HISTIDINE PROTEIN KINASE"/>
    <property type="match status" value="1"/>
</dbReference>
<feature type="domain" description="PAS" evidence="20">
    <location>
        <begin position="49"/>
        <end position="101"/>
    </location>
</feature>
<protein>
    <recommendedName>
        <fullName evidence="4">histidine kinase</fullName>
        <ecNumber evidence="4">2.7.13.3</ecNumber>
    </recommendedName>
</protein>
<accession>A0A976FIB6</accession>
<feature type="domain" description="PAS" evidence="20">
    <location>
        <begin position="528"/>
        <end position="599"/>
    </location>
</feature>
<evidence type="ECO:0000256" key="14">
    <source>
        <dbReference type="ARBA" id="ARBA00023170"/>
    </source>
</evidence>
<feature type="domain" description="PAS" evidence="20">
    <location>
        <begin position="1368"/>
        <end position="1439"/>
    </location>
</feature>
<feature type="domain" description="PAC" evidence="21">
    <location>
        <begin position="2282"/>
        <end position="2334"/>
    </location>
</feature>
<feature type="domain" description="PAS" evidence="20">
    <location>
        <begin position="1848"/>
        <end position="1919"/>
    </location>
</feature>
<evidence type="ECO:0000256" key="15">
    <source>
        <dbReference type="PROSITE-ProRule" id="PRU00110"/>
    </source>
</evidence>
<dbReference type="SMART" id="SM00388">
    <property type="entry name" value="HisKA"/>
    <property type="match status" value="1"/>
</dbReference>
<evidence type="ECO:0000256" key="4">
    <source>
        <dbReference type="ARBA" id="ARBA00012438"/>
    </source>
</evidence>
<dbReference type="SUPFAM" id="SSF52172">
    <property type="entry name" value="CheY-like"/>
    <property type="match status" value="1"/>
</dbReference>
<dbReference type="Pfam" id="PF08448">
    <property type="entry name" value="PAS_4"/>
    <property type="match status" value="2"/>
</dbReference>
<dbReference type="InterPro" id="IPR011006">
    <property type="entry name" value="CheY-like_superfamily"/>
</dbReference>
<evidence type="ECO:0000256" key="1">
    <source>
        <dbReference type="ARBA" id="ARBA00000085"/>
    </source>
</evidence>
<evidence type="ECO:0000256" key="17">
    <source>
        <dbReference type="SAM" id="MobiDB-lite"/>
    </source>
</evidence>
<feature type="domain" description="PAC" evidence="21">
    <location>
        <begin position="2882"/>
        <end position="2934"/>
    </location>
</feature>
<feature type="domain" description="HPt" evidence="22">
    <location>
        <begin position="4249"/>
        <end position="4352"/>
    </location>
</feature>
<dbReference type="SUPFAM" id="SSF47226">
    <property type="entry name" value="Histidine-containing phosphotransfer domain, HPT domain"/>
    <property type="match status" value="1"/>
</dbReference>
<dbReference type="EC" id="2.7.13.3" evidence="4"/>
<feature type="modified residue" description="Phosphohistidine" evidence="15">
    <location>
        <position position="4288"/>
    </location>
</feature>
<feature type="modified residue" description="4-aspartylphosphate" evidence="16">
    <location>
        <position position="3863"/>
    </location>
</feature>
<feature type="domain" description="PAS" evidence="20">
    <location>
        <begin position="1248"/>
        <end position="1319"/>
    </location>
</feature>
<feature type="domain" description="PAS" evidence="20">
    <location>
        <begin position="1608"/>
        <end position="1679"/>
    </location>
</feature>
<dbReference type="CDD" id="cd00088">
    <property type="entry name" value="HPT"/>
    <property type="match status" value="1"/>
</dbReference>
<evidence type="ECO:0000256" key="8">
    <source>
        <dbReference type="ARBA" id="ARBA00022679"/>
    </source>
</evidence>
<dbReference type="PROSITE" id="PS50110">
    <property type="entry name" value="RESPONSE_REGULATORY"/>
    <property type="match status" value="1"/>
</dbReference>
<feature type="compositionally biased region" description="Polar residues" evidence="17">
    <location>
        <begin position="4081"/>
        <end position="4091"/>
    </location>
</feature>
<feature type="compositionally biased region" description="Polar residues" evidence="17">
    <location>
        <begin position="4171"/>
        <end position="4188"/>
    </location>
</feature>
<dbReference type="GO" id="GO:0000155">
    <property type="term" value="F:phosphorelay sensor kinase activity"/>
    <property type="evidence" value="ECO:0007669"/>
    <property type="project" value="InterPro"/>
</dbReference>
<dbReference type="InterPro" id="IPR001610">
    <property type="entry name" value="PAC"/>
</dbReference>
<sequence length="4385" mass="489164">MAKHKKPWPRVAAGLPQVPILDKNLNETQIGVDAETKQQDVALQNFGSQVEALTQLLLDANAPAIGVDMGAKVTVWNKRLADITGFRAERVLGRPISEFVYGAQRKREIAAVVAACIADKRPVLELRVPLLTTTGRNAEVLTNMTPLLDENGTCVGVYGVGQDVTEWAIQEKQYATVMMQANAPIIELDKEGNITVWNSKTESMTGYSSVDMVGEPLLPVVDESFQKIVSQKIDQALTGIAGADFELPLVTARGSRVEIVLCLTPRFNTLGSVMGVVAIGQDVTERNTKETEYKKLIETANAPIFGVDTLGRVVIFNAKASRISEFSPGEVMGVDLVETLISEEFRPAVAAVFQSAFQGVETANFEFPLITKTGRKVEILLNATPRYDHTGQLVGVVGIGQDITDRTIQEKEYSRLIDTANAPIFGVDCNCEVIIWNKKAAAITDYTNIDTIGQKIFNFISEDYRDAVGKVLSKAMEGEGTANFDFPLITKSGRQLDILLNATPKFDHFGNICGAVGIGQDITDRRAQEQEYTRLIDTANAPIFGVDENGCVNIWNRKAANTTQYSNEEVFGVNLVKNFIPKNFQDAVWAVLSQALKGQETANFEFPLITKDGRRVEILLNATPRYNEKGFVIGVVGIGQDITVRMAQEKETNRLIHSANAPIFGVDQDGCVNIWNLKVAEITQFSANEVMGKNLVKKFVAEDHRESVGTLLRKALHGEHTGNFDFPLITKSGRQVDILLNATPRYDELGQIFGVTGIGQDITERIAQEQEYIRLIDTANAPIFGVDSEGRVNIWNKKAAEIMQYTTDAVMGEKLVEKYITEDYQEAVSNVLCEALSGVETANFEFPLITKAGRRVEILLNATPRYNEHGAVIGMVGIGQDITNRIAQEQEYMRLIDTANAPIFGVDINGRVNIWNRKAAETTQYSIAEVLGKDLVAEFISEEYRGPVRSVLEKAYQDVETANFEIPLITKTGRRVEILLNATPRYNEQGKVMGMVGIGQDITVRMAQEKEKNRMIHSANAPIFGVDRDGHVNIWNLKVAEVTQFSSDEVMGQDLVNGFVAEDYRDEVRLNLQKALDGRPTGNFDFPLITKTGRRVEILLNATPRYDEVGQIFGVTGIGQDITERIAQEQEYIRLIDTANAPIFGVDSEGRVNIWNKKAAEIMQYTTDAVMGEKLVEKYITEDYQEAVSNVLFEALSGVETANFEFPLITKAGRRVEILLNATPRYNEHGAVIGMVGIGQDITDRIAQEQEYMRLIDTANAPIFGVDINGRVNIWNRKAADIMQYTNEDVLGKDLVAEFISEEYKVPVRSVLEKAFEGVETANFEFPLITKAGRRVEILLNATPRYNERGEVMGMVGIGQDITERIAQEQEHSRMIDTANAPIFGVDTDGRVNIWNRKAAHIMQYTNEDVLGKKLVEQFISEEYRVAVRSVLEKAFKGIDTANFEFPLITKAGRRVEILLNATPRYNERGEVMGMVGIGQDITERIAQEQEYSRLIDTANAPIFGVDIDGRVNIWNRKAADIMQYTNENVLGKDLVAEFISKEYKVPVRSVLEKAFEGVETANFEFPLITKAGRRVEILLNATPRYNERGEVMGMVGIGQDITERIAQEQEYTRLIDSANAPIFGVDVNMCINIFNRKAQQITNFSFDEVVGKKYVETFVSPQHQGLVHEIMSRALDGNETASFEISLITKTNRAVNILLNATARYDQHGRIVGVVGIGQDITDRIAQEQEYTRLIDSANAPIFGVDVNGCVNIWNKKAAEITEYTPFDVMGENLVEKFITEDYREAVGLVLSKACEGSETANFEFPLMTKTGRRVEILLNATSRFNEIGEVMGMVGIGQDITERIAQEQEYTRLIDTANAPIFGVDINGHVNIWNRKAANIMQYTNEDVLGKDLVAEFISNEYKVPVRSVLEKAFQGIETANFEFPLITKAGRRVEILLNATPRYNERGEVMGMVGIGQDITERIAQEQEYSRLIDTANAPIFGVDIDGSVNIWNRKAADIMQYSNKDVLGKDLVAEFISTEYKVSVRSVLEKAFKGVETANFEFPLITKAGRRVEILLNATPRYNEHGEVMGMVGIGQDITERIAQEQEYTRLIDTANAPIFGVDINGHVNIWNRKAANIMQYTNEDVLGKDLVAEFISNEYKVPVRSVLEKAFEGTETANFEFPLITKAGRRVEILLNATPRYNEHGEVMGMVGIGQDITERIAQEQEYTRLIDTANAPIFGVDINGHVNIWNRKAANIMQYTNKDVLGKDLVAEFILNEYKVPVRSVIEKAFEGIETANFEFPLITKAGRRVEILLNATPRYNERGEVMGMVGIGQDITERIAQEQEYSRLIDTANAPIFGVDINGRVNIWNRKAADIMQYSNEDVLGKDLVAEFISKEYKVPVRSVLEKAFEGVDTANFEFPLITKAGRRVEILLNATPRYNEHGEVKGMVGIGQDITERIAQEQEYSRLIDTANAPIFGVDTNMRINIFNRKAQQITNFSSEEVVGEMYVDTIISPEFKTVTYDIMCRALQGNETASFELALNTKTGRKVNILLNATARFDQHGRIVGVVGIGQDITDRIAQEQEYTRLIDSANAPIFGVDVNGCVNIWNKKAAEITQYTPNDVMGENLVEKFITEDYREAVGLVLSKACEGTETANFEFPLMTKTGRRVEILLNATSRFNEIGEVMGMVGIGQDITERIAQEQEYTRLIDTANAPIFGVDINGHVNIWNRKAANIMQYTNEDVLGKDLVAEFISNEYKVPVRSVLEKAFQGIETANFEFPLITKAGRRVEILLNATPRYNERGEVMGMVGIGQDITERIAQEQEYSRLIDTANAPIFGVDIDGSVNIWNRKAADIMQYSNEDVLGKDLVAEFISTEYKVSVRSVLEKAFKGVETANFEFPLITKAGRRVEILLNATPRYNEHGEVMGMVGIGQDITERIAQEQEYTRLIDTANAPIFGVDINGHVNIWNRMAANIMQYTNEDVLGKDLVAEFISNEYKIPVRSVLEKAFQGIETANFEFPLITKAGRRVEILLNATPRYNEHGEVMGMVGIGQDITERIAQEQEYTRLIDTANAPIFGVDINGHVNIWNRKAANIMQYTNKDVLGKDLVAEFILNEYKVPVRSVLEKAFEGIETANFEFPLITKAGRRVEILLNATPRYNERGEVMGMVGIGQDITERIAQEQEYSRLIDTANAPIFGVDINGRVNIWNRKAADIMQYSNEDVLGKDLVAEFISKEYKLLVRSVLEKAFEGVDTANFEFPLITKAGRRVEILLNATPRYNEHGEVKGMVGIGQDITERIAQEQEYSRLIDTANAPIFGVDANMCVNIWNRKAAQITNYSIEEVMGENLVETFISPEFRPIVAEVLSQALTGVETANFEFPLITRPGTRIEILLNATPRYDLNGNIVGVVGIGQDITDRIAQEHEYFRLIDTANAPIFGIDTNGRINEWNQKIEEITGYHKSSVLGLSLVHTFVTPDCRQQVRQLLNQALIGIDVGEMELPMTTKRGVFLLLLVNASSKKDMHGNIRGVIGVGQDYTARKHMEAAKVNFLASFSHELRTPLNGVLGMLELLKEQPLDKSIERYVHMAYVSGSLLLNLINDILDLSKIEAGHLEISTAPFQMHDLLDYSIEIFKFKARERGLKLELRCGDNVPKAVIGDVVRLRQVLLNLLSNAIKFTNDGSITVGCSVVHSPELPSQFKKLLFQVIDTGIGMDAEEKMRLFSLFTKLERTRQNNPTGSGLGLAICKQLAELMDGSIDVDSELGVGSNFFFTVVVRLIDDVDPKHAFYSSEDFLSPSVALLSPSGALRSGENGESAPSRIEVPKHARILVVEDNEFNWEVVKCFLQQDDHLLQWEVNGRDAVKAYSENHAEFDLVFMDCEMPIMDGYAATAAIRKFEQQRSLSRIPILGLTAYAMSGDRQKCLDCGMDEFMVKPISKLSLRKAIRQWMRIRYLGQQNSALGAVIHEPAAEKSFEQQPVTLRSAPRLTSKSPTRIAMRSSSPLTPMPSFENDLEDVALMDVASTVRLAPASRHMQQLDLAQAISNLELDDPMSIGLQSSRAVRTATPTTSIFSLGPSVNNTSRQTSTNDLSDVLRLSRNTSGASTSGPREPEVSYSETSTTLPYTKTPFNGLSCQAYYEVSPSLPANPTLWSHPPFNLIDLPTGQQHGWSAFVPKKKVSFHEEPGYESTNPSRSDHYGSSSGMPSVSERMEASSSPMEENLPIVTTANAFQETLSFSHSIHPHTIEIPTGDPINYTLGVDQCGGQEELFLTLLKKFTTTSEAITSRIEKAHEIRDFPTARREAHSLKGSSAYVAALRMSKCAFRVQVAYENLMAQQATGEGLDTLAAKQIVDDSVRLLLKEQRLLRGYIQRNFDFETEARQHEVVIDQEIEYEDRSNCGVM</sequence>
<feature type="domain" description="PAS" evidence="20">
    <location>
        <begin position="2088"/>
        <end position="2159"/>
    </location>
</feature>
<feature type="domain" description="PAS" evidence="20">
    <location>
        <begin position="1008"/>
        <end position="1079"/>
    </location>
</feature>
<feature type="domain" description="PAS" evidence="20">
    <location>
        <begin position="2568"/>
        <end position="2639"/>
    </location>
</feature>